<dbReference type="InterPro" id="IPR009003">
    <property type="entry name" value="Peptidase_S1_PA"/>
</dbReference>
<gene>
    <name evidence="1" type="ORF">PLOB_00008604</name>
</gene>
<organism evidence="1 2">
    <name type="scientific">Porites lobata</name>
    <dbReference type="NCBI Taxonomy" id="104759"/>
    <lineage>
        <taxon>Eukaryota</taxon>
        <taxon>Metazoa</taxon>
        <taxon>Cnidaria</taxon>
        <taxon>Anthozoa</taxon>
        <taxon>Hexacorallia</taxon>
        <taxon>Scleractinia</taxon>
        <taxon>Fungiina</taxon>
        <taxon>Poritidae</taxon>
        <taxon>Porites</taxon>
    </lineage>
</organism>
<keyword evidence="2" id="KW-1185">Reference proteome</keyword>
<dbReference type="Proteomes" id="UP001159405">
    <property type="component" value="Unassembled WGS sequence"/>
</dbReference>
<evidence type="ECO:0000313" key="1">
    <source>
        <dbReference type="EMBL" id="CAH3167343.1"/>
    </source>
</evidence>
<feature type="non-terminal residue" evidence="1">
    <location>
        <position position="347"/>
    </location>
</feature>
<accession>A0ABN8QSE4</accession>
<name>A0ABN8QSE4_9CNID</name>
<dbReference type="SUPFAM" id="SSF50494">
    <property type="entry name" value="Trypsin-like serine proteases"/>
    <property type="match status" value="1"/>
</dbReference>
<protein>
    <submittedName>
        <fullName evidence="1">Uncharacterized protein</fullName>
    </submittedName>
</protein>
<comment type="caution">
    <text evidence="1">The sequence shown here is derived from an EMBL/GenBank/DDBJ whole genome shotgun (WGS) entry which is preliminary data.</text>
</comment>
<sequence length="347" mass="39055">LRFKDLSSEEKETFVNKKGLAYEDQILLSSEEGVQCLKTFSDAVVCITVKKAYGTGFLVQVNNDVAVITNSHSIRRTSSGKGIDFSMVEPRDVRVTSFYDDRGLGKAQVTHEVERIEKVSPPDKNKEENVLRDTMKKALHGDGTKDSPYIRKAEEALSFLDSYFNVRDAFLDYAFLYLKPLQNEEQKAKFINVKPLEMKPVTLQEHFLRIFSVGFPDRYPHSLRLFSISHPHSKSQQVSFGGLESDLVHVYNLNLSYGQNDRGMIGGKDPFVEHSIATCPGSSGAPIFLYTYNHETGELIVDEGVYFLHFYGEVKGKLHGKAVSFSTIRKNMPLQELHNGLASALAE</sequence>
<reference evidence="1 2" key="1">
    <citation type="submission" date="2022-05" db="EMBL/GenBank/DDBJ databases">
        <authorList>
            <consortium name="Genoscope - CEA"/>
            <person name="William W."/>
        </authorList>
    </citation>
    <scope>NUCLEOTIDE SEQUENCE [LARGE SCALE GENOMIC DNA]</scope>
</reference>
<proteinExistence type="predicted"/>
<dbReference type="EMBL" id="CALNXK010000140">
    <property type="protein sequence ID" value="CAH3167343.1"/>
    <property type="molecule type" value="Genomic_DNA"/>
</dbReference>
<evidence type="ECO:0000313" key="2">
    <source>
        <dbReference type="Proteomes" id="UP001159405"/>
    </source>
</evidence>
<feature type="non-terminal residue" evidence="1">
    <location>
        <position position="1"/>
    </location>
</feature>